<dbReference type="InterPro" id="IPR003356">
    <property type="entry name" value="DNA_methylase_A-5"/>
</dbReference>
<dbReference type="PANTHER" id="PTHR41313:SF1">
    <property type="entry name" value="DNA METHYLASE ADENINE-SPECIFIC DOMAIN-CONTAINING PROTEIN"/>
    <property type="match status" value="1"/>
</dbReference>
<dbReference type="SUPFAM" id="SSF53335">
    <property type="entry name" value="S-adenosyl-L-methionine-dependent methyltransferases"/>
    <property type="match status" value="1"/>
</dbReference>
<name>A0A2N3LI87_9BACI</name>
<feature type="domain" description="DNA methylase adenine-specific" evidence="1">
    <location>
        <begin position="97"/>
        <end position="311"/>
    </location>
</feature>
<dbReference type="InterPro" id="IPR052933">
    <property type="entry name" value="DNA_Protect_Modify"/>
</dbReference>
<organism evidence="3 4">
    <name type="scientific">Heyndrickxia camelliae</name>
    <dbReference type="NCBI Taxonomy" id="1707093"/>
    <lineage>
        <taxon>Bacteria</taxon>
        <taxon>Bacillati</taxon>
        <taxon>Bacillota</taxon>
        <taxon>Bacilli</taxon>
        <taxon>Bacillales</taxon>
        <taxon>Bacillaceae</taxon>
        <taxon>Heyndrickxia</taxon>
    </lineage>
</organism>
<dbReference type="AlphaFoldDB" id="A0A2N3LI87"/>
<comment type="caution">
    <text evidence="3">The sequence shown here is derived from an EMBL/GenBank/DDBJ whole genome shotgun (WGS) entry which is preliminary data.</text>
</comment>
<reference evidence="3 4" key="1">
    <citation type="submission" date="2017-11" db="EMBL/GenBank/DDBJ databases">
        <title>Bacillus camelliae sp. nov., isolated from pu'er tea.</title>
        <authorList>
            <person name="Niu L."/>
        </authorList>
    </citation>
    <scope>NUCLEOTIDE SEQUENCE [LARGE SCALE GENOMIC DNA]</scope>
    <source>
        <strain evidence="3 4">7578-1</strain>
    </source>
</reference>
<dbReference type="InterPro" id="IPR048375">
    <property type="entry name" value="YtxK-like_N"/>
</dbReference>
<protein>
    <submittedName>
        <fullName evidence="3">SAM-dependent methyltransferase</fullName>
    </submittedName>
</protein>
<evidence type="ECO:0000259" key="2">
    <source>
        <dbReference type="Pfam" id="PF21106"/>
    </source>
</evidence>
<dbReference type="RefSeq" id="WP_101354933.1">
    <property type="nucleotide sequence ID" value="NZ_PIQO01000011.1"/>
</dbReference>
<dbReference type="PANTHER" id="PTHR41313">
    <property type="entry name" value="ADENINE-SPECIFIC METHYLTRANSFERASE"/>
    <property type="match status" value="1"/>
</dbReference>
<evidence type="ECO:0000259" key="1">
    <source>
        <dbReference type="Pfam" id="PF02384"/>
    </source>
</evidence>
<evidence type="ECO:0000313" key="3">
    <source>
        <dbReference type="EMBL" id="PKR84305.1"/>
    </source>
</evidence>
<dbReference type="GO" id="GO:0032259">
    <property type="term" value="P:methylation"/>
    <property type="evidence" value="ECO:0007669"/>
    <property type="project" value="UniProtKB-KW"/>
</dbReference>
<sequence length="329" mass="37280">MKLEGIEIIFNVLNETAEILQAELSCSYLEALAETGENLFHEDILQEELSELTTKRLKKIYSEIALNQFTNEQIRKGYQLAILKGMKDSVQPNHQMTPDSIGLFLGYLVNKFYENSKSLSLFDPAVGTGNLLTTILNHLTSKEIHSIGVDVDDLLIKLAYIGANLQRQPIQFFHQDSLQPLFIDPVDAVVCDLPVGYYPNDEGAQKYQLKAEDGHSYAHHLFIEQSIHHIKPGGYLFFLIPNNLFESTEAPKLHVYLQEHVHIQGILQLPLSMFKNQQAAKSIFILQKKSENVKAPKQVLFASLPTLSNQQSMGSILQKIDKWFAENKN</sequence>
<dbReference type="CDD" id="cd02440">
    <property type="entry name" value="AdoMet_MTases"/>
    <property type="match status" value="1"/>
</dbReference>
<evidence type="ECO:0000313" key="4">
    <source>
        <dbReference type="Proteomes" id="UP000233440"/>
    </source>
</evidence>
<dbReference type="GO" id="GO:0003677">
    <property type="term" value="F:DNA binding"/>
    <property type="evidence" value="ECO:0007669"/>
    <property type="project" value="InterPro"/>
</dbReference>
<dbReference type="Gene3D" id="3.40.50.150">
    <property type="entry name" value="Vaccinia Virus protein VP39"/>
    <property type="match status" value="1"/>
</dbReference>
<dbReference type="Pfam" id="PF02384">
    <property type="entry name" value="N6_Mtase"/>
    <property type="match status" value="1"/>
</dbReference>
<dbReference type="Proteomes" id="UP000233440">
    <property type="component" value="Unassembled WGS sequence"/>
</dbReference>
<feature type="domain" description="YtxK-like N-terminal helical" evidence="2">
    <location>
        <begin position="8"/>
        <end position="86"/>
    </location>
</feature>
<dbReference type="GO" id="GO:0008170">
    <property type="term" value="F:N-methyltransferase activity"/>
    <property type="evidence" value="ECO:0007669"/>
    <property type="project" value="InterPro"/>
</dbReference>
<dbReference type="EMBL" id="PIQO01000011">
    <property type="protein sequence ID" value="PKR84305.1"/>
    <property type="molecule type" value="Genomic_DNA"/>
</dbReference>
<gene>
    <name evidence="3" type="ORF">CWO92_14500</name>
</gene>
<proteinExistence type="predicted"/>
<dbReference type="OrthoDB" id="9788159at2"/>
<dbReference type="PIRSF" id="PIRSF026567">
    <property type="entry name" value="Adenine_mtase_bact_prd"/>
    <property type="match status" value="1"/>
</dbReference>
<dbReference type="InterPro" id="IPR016843">
    <property type="entry name" value="S-AdoMet-dep_Ade-MeTrfase_prd"/>
</dbReference>
<keyword evidence="4" id="KW-1185">Reference proteome</keyword>
<dbReference type="PRINTS" id="PR00507">
    <property type="entry name" value="N12N6MTFRASE"/>
</dbReference>
<accession>A0A2N3LI87</accession>
<keyword evidence="3" id="KW-0489">Methyltransferase</keyword>
<dbReference type="InterPro" id="IPR029063">
    <property type="entry name" value="SAM-dependent_MTases_sf"/>
</dbReference>
<keyword evidence="3" id="KW-0808">Transferase</keyword>
<dbReference type="Pfam" id="PF21106">
    <property type="entry name" value="YtxK_like"/>
    <property type="match status" value="1"/>
</dbReference>
<dbReference type="Gene3D" id="1.10.150.470">
    <property type="match status" value="1"/>
</dbReference>